<dbReference type="Proteomes" id="UP000319462">
    <property type="component" value="Chromosome 25"/>
</dbReference>
<dbReference type="AlphaFoldDB" id="A0A3P3Z8Q4"/>
<evidence type="ECO:0000313" key="3">
    <source>
        <dbReference type="EMBL" id="SYZ66560.1"/>
    </source>
</evidence>
<evidence type="ECO:0000313" key="4">
    <source>
        <dbReference type="Proteomes" id="UP000319462"/>
    </source>
</evidence>
<proteinExistence type="predicted"/>
<keyword evidence="2" id="KW-0812">Transmembrane</keyword>
<feature type="region of interest" description="Disordered" evidence="1">
    <location>
        <begin position="1"/>
        <end position="25"/>
    </location>
</feature>
<dbReference type="EMBL" id="LS997624">
    <property type="protein sequence ID" value="SYZ66560.1"/>
    <property type="molecule type" value="Genomic_DNA"/>
</dbReference>
<keyword evidence="2" id="KW-1133">Transmembrane helix</keyword>
<protein>
    <submittedName>
        <fullName evidence="3">Hypothetical_protein</fullName>
    </submittedName>
</protein>
<gene>
    <name evidence="3" type="ORF">LBRM2904_25.1520</name>
</gene>
<sequence length="86" mass="9717">MYTTATTVHRNRRPYPPPDASKHYTEVPTATVRQHNPIYRFIKRLGPEIAFGDLEPAEKVIMVIAVLLTVALTIGGPIYITHYTLL</sequence>
<reference evidence="3 4" key="1">
    <citation type="submission" date="2018-09" db="EMBL/GenBank/DDBJ databases">
        <authorList>
            <person name="Peiro R."/>
            <person name="Begona"/>
            <person name="Cbmso G."/>
            <person name="Lopez M."/>
            <person name="Gonzalez S."/>
        </authorList>
    </citation>
    <scope>NUCLEOTIDE SEQUENCE [LARGE SCALE GENOMIC DNA]</scope>
</reference>
<organism evidence="3 4">
    <name type="scientific">Leishmania braziliensis MHOM/BR/75/M2904</name>
    <dbReference type="NCBI Taxonomy" id="420245"/>
    <lineage>
        <taxon>Eukaryota</taxon>
        <taxon>Discoba</taxon>
        <taxon>Euglenozoa</taxon>
        <taxon>Kinetoplastea</taxon>
        <taxon>Metakinetoplastina</taxon>
        <taxon>Trypanosomatida</taxon>
        <taxon>Trypanosomatidae</taxon>
        <taxon>Leishmaniinae</taxon>
        <taxon>Leishmania</taxon>
        <taxon>Leishmania braziliensis species complex</taxon>
    </lineage>
</organism>
<accession>A0A3P3Z8Q4</accession>
<evidence type="ECO:0000256" key="1">
    <source>
        <dbReference type="SAM" id="MobiDB-lite"/>
    </source>
</evidence>
<name>A0A3P3Z8Q4_LEIBR</name>
<feature type="transmembrane region" description="Helical" evidence="2">
    <location>
        <begin position="60"/>
        <end position="80"/>
    </location>
</feature>
<keyword evidence="2" id="KW-0472">Membrane</keyword>
<evidence type="ECO:0000256" key="2">
    <source>
        <dbReference type="SAM" id="Phobius"/>
    </source>
</evidence>